<keyword evidence="2" id="KW-1133">Transmembrane helix</keyword>
<keyword evidence="4" id="KW-1185">Reference proteome</keyword>
<dbReference type="InterPro" id="IPR050445">
    <property type="entry name" value="Bact_polysacc_biosynth/exp"/>
</dbReference>
<keyword evidence="2" id="KW-0472">Membrane</keyword>
<dbReference type="EMBL" id="JAFMPP010000001">
    <property type="protein sequence ID" value="MBO0661336.1"/>
    <property type="molecule type" value="Genomic_DNA"/>
</dbReference>
<organism evidence="3 4">
    <name type="scientific">Jiella flava</name>
    <dbReference type="NCBI Taxonomy" id="2816857"/>
    <lineage>
        <taxon>Bacteria</taxon>
        <taxon>Pseudomonadati</taxon>
        <taxon>Pseudomonadota</taxon>
        <taxon>Alphaproteobacteria</taxon>
        <taxon>Hyphomicrobiales</taxon>
        <taxon>Aurantimonadaceae</taxon>
        <taxon>Jiella</taxon>
    </lineage>
</organism>
<protein>
    <recommendedName>
        <fullName evidence="5">Capsular polysaccharide transport system permease protein</fullName>
    </recommendedName>
</protein>
<evidence type="ECO:0000256" key="2">
    <source>
        <dbReference type="SAM" id="Phobius"/>
    </source>
</evidence>
<reference evidence="3" key="1">
    <citation type="submission" date="2021-03" db="EMBL/GenBank/DDBJ databases">
        <title>Whole genome sequence of Jiella sp. CQZ9-1.</title>
        <authorList>
            <person name="Tuo L."/>
        </authorList>
    </citation>
    <scope>NUCLEOTIDE SEQUENCE</scope>
    <source>
        <strain evidence="3">CQZ9-1</strain>
    </source>
</reference>
<dbReference type="AlphaFoldDB" id="A0A939FV29"/>
<dbReference type="GO" id="GO:0005886">
    <property type="term" value="C:plasma membrane"/>
    <property type="evidence" value="ECO:0007669"/>
    <property type="project" value="TreeGrafter"/>
</dbReference>
<evidence type="ECO:0000256" key="1">
    <source>
        <dbReference type="SAM" id="MobiDB-lite"/>
    </source>
</evidence>
<feature type="transmembrane region" description="Helical" evidence="2">
    <location>
        <begin position="171"/>
        <end position="194"/>
    </location>
</feature>
<sequence>MSSFGKGRAKRMQTGLPDSQAHFSRKSNDAQKRPTSRSAFGDASPTERRARINQVLDAPMSGLGSLAAVLRPLKPREIGRMANVFGLFAADHGGEARLEPKLVVAEGGNAQAKPSSNTVVPADPAARHPVTTPPARAPLSKNIALASELTEHVNRLDDVGVVRASSRRPPWLFLCLVVFPALITAIYLSVFAPYRYTSEATYVVRKGLSTAGLGLSVSGITASNESSEAILVYFKSRDAAEHLAKADDLKNKLMKPSGDVFSDFPGIFYSDNKEGLYDAMRDAVDVSIDSDTGISTLSVTAFSPQDAQQLATSLLSEAEKLINSMNKRATDDAIAFTKAVLATSEDRVRDVQKRMTDFRNSQQLLDPQAQSDTELGLITTLTSQATTIDTEIAQLSSSAPKNPRLASLREQRRALQKQIKAIRERLVGSDNSLAPKISAYESLDLERTLAIQALTSAYASMEEARQEAFSNRFYLQTITAPNLPDRPSGPRPVFWAFIVGLVGIALYKVVGVLMKDAMEHVV</sequence>
<accession>A0A939FV29</accession>
<dbReference type="PANTHER" id="PTHR32309">
    <property type="entry name" value="TYROSINE-PROTEIN KINASE"/>
    <property type="match status" value="1"/>
</dbReference>
<feature type="transmembrane region" description="Helical" evidence="2">
    <location>
        <begin position="493"/>
        <end position="514"/>
    </location>
</feature>
<name>A0A939FV29_9HYPH</name>
<dbReference type="GO" id="GO:0004713">
    <property type="term" value="F:protein tyrosine kinase activity"/>
    <property type="evidence" value="ECO:0007669"/>
    <property type="project" value="TreeGrafter"/>
</dbReference>
<comment type="caution">
    <text evidence="3">The sequence shown here is derived from an EMBL/GenBank/DDBJ whole genome shotgun (WGS) entry which is preliminary data.</text>
</comment>
<proteinExistence type="predicted"/>
<evidence type="ECO:0000313" key="4">
    <source>
        <dbReference type="Proteomes" id="UP000664122"/>
    </source>
</evidence>
<gene>
    <name evidence="3" type="ORF">J1C48_01995</name>
</gene>
<dbReference type="RefSeq" id="WP_207255968.1">
    <property type="nucleotide sequence ID" value="NZ_JAFMPP010000001.1"/>
</dbReference>
<dbReference type="Proteomes" id="UP000664122">
    <property type="component" value="Unassembled WGS sequence"/>
</dbReference>
<feature type="region of interest" description="Disordered" evidence="1">
    <location>
        <begin position="1"/>
        <end position="47"/>
    </location>
</feature>
<evidence type="ECO:0000313" key="3">
    <source>
        <dbReference type="EMBL" id="MBO0661336.1"/>
    </source>
</evidence>
<evidence type="ECO:0008006" key="5">
    <source>
        <dbReference type="Google" id="ProtNLM"/>
    </source>
</evidence>
<dbReference type="PANTHER" id="PTHR32309:SF13">
    <property type="entry name" value="FERRIC ENTEROBACTIN TRANSPORT PROTEIN FEPE"/>
    <property type="match status" value="1"/>
</dbReference>
<keyword evidence="2" id="KW-0812">Transmembrane</keyword>